<dbReference type="InterPro" id="IPR020449">
    <property type="entry name" value="Tscrpt_reg_AraC-type_HTH"/>
</dbReference>
<reference evidence="5 6" key="1">
    <citation type="submission" date="2020-08" db="EMBL/GenBank/DDBJ databases">
        <title>Genome public.</title>
        <authorList>
            <person name="Liu C."/>
            <person name="Sun Q."/>
        </authorList>
    </citation>
    <scope>NUCLEOTIDE SEQUENCE [LARGE SCALE GENOMIC DNA]</scope>
    <source>
        <strain evidence="5 6">NSJ-13</strain>
    </source>
</reference>
<dbReference type="EMBL" id="JACOPE010000001">
    <property type="protein sequence ID" value="MBC5682581.1"/>
    <property type="molecule type" value="Genomic_DNA"/>
</dbReference>
<name>A0ABR7G704_9FIRM</name>
<evidence type="ECO:0000259" key="4">
    <source>
        <dbReference type="PROSITE" id="PS01124"/>
    </source>
</evidence>
<feature type="domain" description="HTH araC/xylS-type" evidence="4">
    <location>
        <begin position="298"/>
        <end position="396"/>
    </location>
</feature>
<dbReference type="Gene3D" id="1.10.10.60">
    <property type="entry name" value="Homeodomain-like"/>
    <property type="match status" value="2"/>
</dbReference>
<gene>
    <name evidence="5" type="ORF">H8S40_03135</name>
</gene>
<dbReference type="PANTHER" id="PTHR43280">
    <property type="entry name" value="ARAC-FAMILY TRANSCRIPTIONAL REGULATOR"/>
    <property type="match status" value="1"/>
</dbReference>
<dbReference type="PANTHER" id="PTHR43280:SF28">
    <property type="entry name" value="HTH-TYPE TRANSCRIPTIONAL ACTIVATOR RHAS"/>
    <property type="match status" value="1"/>
</dbReference>
<keyword evidence="1" id="KW-0805">Transcription regulation</keyword>
<evidence type="ECO:0000256" key="2">
    <source>
        <dbReference type="ARBA" id="ARBA00023125"/>
    </source>
</evidence>
<evidence type="ECO:0000313" key="5">
    <source>
        <dbReference type="EMBL" id="MBC5682581.1"/>
    </source>
</evidence>
<dbReference type="InterPro" id="IPR018060">
    <property type="entry name" value="HTH_AraC"/>
</dbReference>
<dbReference type="Pfam" id="PF12833">
    <property type="entry name" value="HTH_18"/>
    <property type="match status" value="1"/>
</dbReference>
<keyword evidence="2" id="KW-0238">DNA-binding</keyword>
<dbReference type="PRINTS" id="PR00032">
    <property type="entry name" value="HTHARAC"/>
</dbReference>
<keyword evidence="3" id="KW-0804">Transcription</keyword>
<sequence>MTHHSDLNFLEDLFLHTASLCLWRFSPSFELEYSNSLTVAPLKNIFTLSSSFQYMQEHFSEKNTPVFLFDDLFFLWAAVPESVNDSLHAVYLLGPVFSSTTSDSYVKEKMDIQNMSVKSQKTLLDIIEQIPVMPTAFFSRYICQLYYTLNGISLSTDQICMQTQTAMPVAHTKKEEASAKHDSYFLETQLLKNIEDGVLFSNFSSLFASAQIGLMCPGDPTRQKKDEAISSTTLFTRAAIRSGVPAETAYNLSDYYIQSVEAARTITEVIQITETMYSDIVRHIQAIRQSTATSSLVRDCQAYIDSHLTEAPDFEQLARELGYTKYYLTTRFKKESGMTISEYLMSRRIDYAKTLLNNPYMNIQEISESLHFSTPSHFSSVFRKLTGMTPTEYRKTLH</sequence>
<organism evidence="5 6">
    <name type="scientific">Ruminococcus hominis</name>
    <dbReference type="NCBI Taxonomy" id="2763065"/>
    <lineage>
        <taxon>Bacteria</taxon>
        <taxon>Bacillati</taxon>
        <taxon>Bacillota</taxon>
        <taxon>Clostridia</taxon>
        <taxon>Eubacteriales</taxon>
        <taxon>Oscillospiraceae</taxon>
        <taxon>Ruminococcus</taxon>
    </lineage>
</organism>
<dbReference type="PROSITE" id="PS01124">
    <property type="entry name" value="HTH_ARAC_FAMILY_2"/>
    <property type="match status" value="1"/>
</dbReference>
<dbReference type="Proteomes" id="UP000631576">
    <property type="component" value="Unassembled WGS sequence"/>
</dbReference>
<evidence type="ECO:0000313" key="6">
    <source>
        <dbReference type="Proteomes" id="UP000631576"/>
    </source>
</evidence>
<accession>A0ABR7G704</accession>
<comment type="caution">
    <text evidence="5">The sequence shown here is derived from an EMBL/GenBank/DDBJ whole genome shotgun (WGS) entry which is preliminary data.</text>
</comment>
<protein>
    <submittedName>
        <fullName evidence="5">Helix-turn-helix transcriptional regulator</fullName>
    </submittedName>
</protein>
<dbReference type="InterPro" id="IPR009057">
    <property type="entry name" value="Homeodomain-like_sf"/>
</dbReference>
<evidence type="ECO:0000256" key="1">
    <source>
        <dbReference type="ARBA" id="ARBA00023015"/>
    </source>
</evidence>
<dbReference type="RefSeq" id="WP_118725301.1">
    <property type="nucleotide sequence ID" value="NZ_JACOPE010000001.1"/>
</dbReference>
<proteinExistence type="predicted"/>
<evidence type="ECO:0000256" key="3">
    <source>
        <dbReference type="ARBA" id="ARBA00023163"/>
    </source>
</evidence>
<keyword evidence="6" id="KW-1185">Reference proteome</keyword>
<dbReference type="SUPFAM" id="SSF46689">
    <property type="entry name" value="Homeodomain-like"/>
    <property type="match status" value="2"/>
</dbReference>
<dbReference type="SMART" id="SM00342">
    <property type="entry name" value="HTH_ARAC"/>
    <property type="match status" value="1"/>
</dbReference>